<dbReference type="EMBL" id="FJUX01000020">
    <property type="protein sequence ID" value="CZS95021.1"/>
    <property type="molecule type" value="Genomic_DNA"/>
</dbReference>
<feature type="region of interest" description="Disordered" evidence="1">
    <location>
        <begin position="1"/>
        <end position="51"/>
    </location>
</feature>
<evidence type="ECO:0000313" key="3">
    <source>
        <dbReference type="Proteomes" id="UP000178912"/>
    </source>
</evidence>
<dbReference type="AlphaFoldDB" id="A0A1E1KAK0"/>
<keyword evidence="3" id="KW-1185">Reference proteome</keyword>
<evidence type="ECO:0000313" key="2">
    <source>
        <dbReference type="EMBL" id="CZS95021.1"/>
    </source>
</evidence>
<reference evidence="3" key="1">
    <citation type="submission" date="2016-03" db="EMBL/GenBank/DDBJ databases">
        <authorList>
            <person name="Guldener U."/>
        </authorList>
    </citation>
    <scope>NUCLEOTIDE SEQUENCE [LARGE SCALE GENOMIC DNA]</scope>
    <source>
        <strain evidence="3">04CH-RAC-A.6.1</strain>
    </source>
</reference>
<gene>
    <name evidence="2" type="ORF">RAG0_04826</name>
</gene>
<protein>
    <submittedName>
        <fullName evidence="2">Uncharacterized protein</fullName>
    </submittedName>
</protein>
<dbReference type="Proteomes" id="UP000178912">
    <property type="component" value="Unassembled WGS sequence"/>
</dbReference>
<sequence length="51" mass="5671">MESKSFAASPACINPSVSFRPASDDGLTKEHIPFKDNWQSEVESMNDEDPQ</sequence>
<name>A0A1E1KAK0_9HELO</name>
<proteinExistence type="predicted"/>
<accession>A0A1E1KAK0</accession>
<feature type="compositionally biased region" description="Basic and acidic residues" evidence="1">
    <location>
        <begin position="22"/>
        <end position="34"/>
    </location>
</feature>
<evidence type="ECO:0000256" key="1">
    <source>
        <dbReference type="SAM" id="MobiDB-lite"/>
    </source>
</evidence>
<organism evidence="2 3">
    <name type="scientific">Rhynchosporium agropyri</name>
    <dbReference type="NCBI Taxonomy" id="914238"/>
    <lineage>
        <taxon>Eukaryota</taxon>
        <taxon>Fungi</taxon>
        <taxon>Dikarya</taxon>
        <taxon>Ascomycota</taxon>
        <taxon>Pezizomycotina</taxon>
        <taxon>Leotiomycetes</taxon>
        <taxon>Helotiales</taxon>
        <taxon>Ploettnerulaceae</taxon>
        <taxon>Rhynchosporium</taxon>
    </lineage>
</organism>